<dbReference type="InterPro" id="IPR050570">
    <property type="entry name" value="Cell_wall_metabolism_enzyme"/>
</dbReference>
<dbReference type="GO" id="GO:0046872">
    <property type="term" value="F:metal ion binding"/>
    <property type="evidence" value="ECO:0007669"/>
    <property type="project" value="UniProtKB-KW"/>
</dbReference>
<keyword evidence="6" id="KW-0482">Metalloprotease</keyword>
<keyword evidence="8" id="KW-0812">Transmembrane</keyword>
<keyword evidence="8" id="KW-1133">Transmembrane helix</keyword>
<dbReference type="AlphaFoldDB" id="V8CC81"/>
<dbReference type="STRING" id="1357400.HMPREF2086_00343"/>
<evidence type="ECO:0000256" key="6">
    <source>
        <dbReference type="ARBA" id="ARBA00023049"/>
    </source>
</evidence>
<evidence type="ECO:0008006" key="13">
    <source>
        <dbReference type="Google" id="ProtNLM"/>
    </source>
</evidence>
<keyword evidence="3" id="KW-0479">Metal-binding</keyword>
<feature type="domain" description="M23ase beta-sheet core" evidence="9">
    <location>
        <begin position="260"/>
        <end position="354"/>
    </location>
</feature>
<evidence type="ECO:0000256" key="1">
    <source>
        <dbReference type="ARBA" id="ARBA00001947"/>
    </source>
</evidence>
<proteinExistence type="predicted"/>
<dbReference type="PANTHER" id="PTHR21666">
    <property type="entry name" value="PEPTIDASE-RELATED"/>
    <property type="match status" value="1"/>
</dbReference>
<dbReference type="HOGENOM" id="CLU_026846_4_2_7"/>
<evidence type="ECO:0000256" key="5">
    <source>
        <dbReference type="ARBA" id="ARBA00022833"/>
    </source>
</evidence>
<comment type="cofactor">
    <cofactor evidence="1">
        <name>Zn(2+)</name>
        <dbReference type="ChEBI" id="CHEBI:29105"/>
    </cofactor>
</comment>
<evidence type="ECO:0000256" key="2">
    <source>
        <dbReference type="ARBA" id="ARBA00022670"/>
    </source>
</evidence>
<evidence type="ECO:0000256" key="3">
    <source>
        <dbReference type="ARBA" id="ARBA00022723"/>
    </source>
</evidence>
<keyword evidence="4" id="KW-0378">Hydrolase</keyword>
<evidence type="ECO:0000256" key="4">
    <source>
        <dbReference type="ARBA" id="ARBA00022801"/>
    </source>
</evidence>
<dbReference type="RefSeq" id="WP_023927010.1">
    <property type="nucleotide sequence ID" value="NZ_KI669454.1"/>
</dbReference>
<keyword evidence="12" id="KW-1185">Reference proteome</keyword>
<feature type="region of interest" description="Disordered" evidence="7">
    <location>
        <begin position="412"/>
        <end position="441"/>
    </location>
</feature>
<dbReference type="Gene3D" id="2.70.70.10">
    <property type="entry name" value="Glucose Permease (Domain IIA)"/>
    <property type="match status" value="1"/>
</dbReference>
<evidence type="ECO:0000313" key="11">
    <source>
        <dbReference type="EMBL" id="ETD25008.1"/>
    </source>
</evidence>
<dbReference type="PATRIC" id="fig|1357400.3.peg.467"/>
<dbReference type="Pfam" id="PF01551">
    <property type="entry name" value="Peptidase_M23"/>
    <property type="match status" value="1"/>
</dbReference>
<keyword evidence="8" id="KW-0472">Membrane</keyword>
<evidence type="ECO:0000259" key="9">
    <source>
        <dbReference type="Pfam" id="PF01551"/>
    </source>
</evidence>
<dbReference type="GO" id="GO:0004222">
    <property type="term" value="F:metalloendopeptidase activity"/>
    <property type="evidence" value="ECO:0007669"/>
    <property type="project" value="TreeGrafter"/>
</dbReference>
<dbReference type="SUPFAM" id="SSF51261">
    <property type="entry name" value="Duplicated hybrid motif"/>
    <property type="match status" value="1"/>
</dbReference>
<dbReference type="Gene3D" id="3.10.450.350">
    <property type="match status" value="1"/>
</dbReference>
<evidence type="ECO:0000313" key="12">
    <source>
        <dbReference type="Proteomes" id="UP000018731"/>
    </source>
</evidence>
<feature type="transmembrane region" description="Helical" evidence="8">
    <location>
        <begin position="21"/>
        <end position="42"/>
    </location>
</feature>
<evidence type="ECO:0000256" key="7">
    <source>
        <dbReference type="SAM" id="MobiDB-lite"/>
    </source>
</evidence>
<keyword evidence="2" id="KW-0645">Protease</keyword>
<dbReference type="InterPro" id="IPR016047">
    <property type="entry name" value="M23ase_b-sheet_dom"/>
</dbReference>
<dbReference type="eggNOG" id="COG0739">
    <property type="taxonomic scope" value="Bacteria"/>
</dbReference>
<comment type="caution">
    <text evidence="11">The sequence shown here is derived from an EMBL/GenBank/DDBJ whole genome shotgun (WGS) entry which is preliminary data.</text>
</comment>
<evidence type="ECO:0000259" key="10">
    <source>
        <dbReference type="Pfam" id="PF18059"/>
    </source>
</evidence>
<dbReference type="Pfam" id="PF18059">
    <property type="entry name" value="Csd3_N"/>
    <property type="match status" value="1"/>
</dbReference>
<dbReference type="InterPro" id="IPR040653">
    <property type="entry name" value="Csd3_N"/>
</dbReference>
<dbReference type="CDD" id="cd12797">
    <property type="entry name" value="M23_peptidase"/>
    <property type="match status" value="1"/>
</dbReference>
<name>V8CC81_9HELI</name>
<reference evidence="11 12" key="1">
    <citation type="journal article" date="2014" name="Genome Announc.">
        <title>Draft genome sequences of six enterohepatic helicobacter species isolated from humans and one from rhesus macaques.</title>
        <authorList>
            <person name="Shen Z."/>
            <person name="Sheh A."/>
            <person name="Young S.K."/>
            <person name="Abouelliel A."/>
            <person name="Ward D.V."/>
            <person name="Earl A.M."/>
            <person name="Fox J.G."/>
        </authorList>
    </citation>
    <scope>NUCLEOTIDE SEQUENCE [LARGE SCALE GENOMIC DNA]</scope>
    <source>
        <strain evidence="11 12">MIT 99-5501</strain>
    </source>
</reference>
<organism evidence="11 12">
    <name type="scientific">Helicobacter macacae MIT 99-5501</name>
    <dbReference type="NCBI Taxonomy" id="1357400"/>
    <lineage>
        <taxon>Bacteria</taxon>
        <taxon>Pseudomonadati</taxon>
        <taxon>Campylobacterota</taxon>
        <taxon>Epsilonproteobacteria</taxon>
        <taxon>Campylobacterales</taxon>
        <taxon>Helicobacteraceae</taxon>
        <taxon>Helicobacter</taxon>
    </lineage>
</organism>
<sequence>MLSDFVRKSARDFSCGVLARFISIARILLLFFGFASASFGAVGERLAWANGLTLLGFFEQNLIPIKLYYNLPAQDKELTAEVKAGAIYYTLRNDEGDLLHALIPISNSAQIHIYKQKDEFRLDFIPIVSFKKEQILTLKVQVSPYIDIIEATKDKVLAGEFSNIFARSPATIMHKDDKLSILYERDYRLGETFGSPDIRASMIEVAKKPLFVFQYTNGNYYDSNGKEMAGFHFMPPVSYTRISSRFSLGRKHPVLKIVRPHYGVDYVASAGTPVRATAAGRVVFAGVRGGYGKVIEIAHNGGIKSLYAHLSSINIRTGAQVKAGTFIGKVGSTGLSTGAHLHFGLYKLNQPIDPLKRIRTVASELSGREKEKFLQLAKGLQERVLSVAQSVRFENGENYELFSKDFVGESSEASEINEESEAGEIAQISEGEISQAAQKTE</sequence>
<keyword evidence="5" id="KW-0862">Zinc</keyword>
<dbReference type="EMBL" id="AZJI01000001">
    <property type="protein sequence ID" value="ETD25008.1"/>
    <property type="molecule type" value="Genomic_DNA"/>
</dbReference>
<dbReference type="GO" id="GO:0006508">
    <property type="term" value="P:proteolysis"/>
    <property type="evidence" value="ECO:0007669"/>
    <property type="project" value="UniProtKB-KW"/>
</dbReference>
<feature type="domain" description="Csd3 N-terminal" evidence="10">
    <location>
        <begin position="46"/>
        <end position="127"/>
    </location>
</feature>
<evidence type="ECO:0000256" key="8">
    <source>
        <dbReference type="SAM" id="Phobius"/>
    </source>
</evidence>
<dbReference type="OrthoDB" id="9815245at2"/>
<dbReference type="InterPro" id="IPR011055">
    <property type="entry name" value="Dup_hybrid_motif"/>
</dbReference>
<dbReference type="PANTHER" id="PTHR21666:SF288">
    <property type="entry name" value="CELL DIVISION PROTEIN YTFB"/>
    <property type="match status" value="1"/>
</dbReference>
<dbReference type="Proteomes" id="UP000018731">
    <property type="component" value="Unassembled WGS sequence"/>
</dbReference>
<accession>V8CC81</accession>
<gene>
    <name evidence="11" type="ORF">HMPREF2086_00343</name>
</gene>
<protein>
    <recommendedName>
        <fullName evidence="13">Peptidase M23 domain-containing protein</fullName>
    </recommendedName>
</protein>